<dbReference type="EMBL" id="NJES01000428">
    <property type="protein sequence ID" value="PHH72336.1"/>
    <property type="molecule type" value="Genomic_DNA"/>
</dbReference>
<evidence type="ECO:0000313" key="3">
    <source>
        <dbReference type="Proteomes" id="UP000226431"/>
    </source>
</evidence>
<sequence length="626" mass="69688">MASQRPASQGIRRPKNATITSFFKPVSQSQTMSASPPLSTPLMTPSTPLSPPPPSSLPPSCKSTPSKPAPIEIPASDESGSEDSDDSLQDLSVLIGRRPPPARPSTPPRPQQDPYATPRAKRIAVQFQPWPPTWSPKLKYDLKTLAEDARRDDATTASSIRAQEAAAAGSAEASASPDNVTSDEAFVEIVKERGGQDAQKVLRAVQRADPGASQQRYCFFAAEYIRPASRPAPRVPRSGPWRLLTEGGLRDREQHLASGLPQMAVRMTKALPDELLQWILDELCVQESVIIREGYGHIVADCSDEQLLRLITPQRLQELFVRLGARSEQLDSPRVESTGREPYQDRDWSALQSLLALLAAISRRLSASAVQFATQMLLAMSRDSFLLCNPDVFGRFGTALECLIDAIPSSAWDAFCLEMSVFLSAGEKSQSIRANGLLCLPLSSDRLHEMRRRLAMAFLFDEQTLAHRRPEDTVTIHDFIRVMDGPGFEITLQTDFAELKSRILILDMAIDDGSVLALKDRQDEADFNQGVDRLAEKLGDMWRRINDAGMKLARTETKSVVEWVQQRLMHSVRTRKKIKKSVFDLAGQEDNAFELRRQQDYMNRFLHKASTPAVEDQDWAIEDSES</sequence>
<feature type="region of interest" description="Disordered" evidence="1">
    <location>
        <begin position="151"/>
        <end position="181"/>
    </location>
</feature>
<accession>A0A2C5YX50</accession>
<feature type="compositionally biased region" description="Pro residues" evidence="1">
    <location>
        <begin position="48"/>
        <end position="57"/>
    </location>
</feature>
<feature type="compositionally biased region" description="Low complexity" evidence="1">
    <location>
        <begin position="155"/>
        <end position="176"/>
    </location>
</feature>
<comment type="caution">
    <text evidence="2">The sequence shown here is derived from an EMBL/GenBank/DDBJ whole genome shotgun (WGS) entry which is preliminary data.</text>
</comment>
<dbReference type="Proteomes" id="UP000226431">
    <property type="component" value="Unassembled WGS sequence"/>
</dbReference>
<dbReference type="STRING" id="2004952.A0A2C5YX50"/>
<gene>
    <name evidence="2" type="ORF">CDD80_4597</name>
</gene>
<dbReference type="AlphaFoldDB" id="A0A2C5YX50"/>
<proteinExistence type="predicted"/>
<feature type="region of interest" description="Disordered" evidence="1">
    <location>
        <begin position="1"/>
        <end position="121"/>
    </location>
</feature>
<feature type="compositionally biased region" description="Polar residues" evidence="1">
    <location>
        <begin position="17"/>
        <end position="30"/>
    </location>
</feature>
<name>A0A2C5YX50_9HYPO</name>
<evidence type="ECO:0000313" key="2">
    <source>
        <dbReference type="EMBL" id="PHH72336.1"/>
    </source>
</evidence>
<feature type="compositionally biased region" description="Low complexity" evidence="1">
    <location>
        <begin position="58"/>
        <end position="70"/>
    </location>
</feature>
<feature type="compositionally biased region" description="Low complexity" evidence="1">
    <location>
        <begin position="31"/>
        <end position="47"/>
    </location>
</feature>
<feature type="compositionally biased region" description="Acidic residues" evidence="1">
    <location>
        <begin position="79"/>
        <end position="88"/>
    </location>
</feature>
<dbReference type="OrthoDB" id="5350396at2759"/>
<protein>
    <submittedName>
        <fullName evidence="2">Uncharacterized protein</fullName>
    </submittedName>
</protein>
<evidence type="ECO:0000256" key="1">
    <source>
        <dbReference type="SAM" id="MobiDB-lite"/>
    </source>
</evidence>
<reference evidence="2 3" key="1">
    <citation type="submission" date="2017-06" db="EMBL/GenBank/DDBJ databases">
        <title>Ant-infecting Ophiocordyceps genomes reveal a high diversity of potential behavioral manipulation genes and a possible major role for enterotoxins.</title>
        <authorList>
            <person name="De Bekker C."/>
            <person name="Evans H.C."/>
            <person name="Brachmann A."/>
            <person name="Hughes D.P."/>
        </authorList>
    </citation>
    <scope>NUCLEOTIDE SEQUENCE [LARGE SCALE GENOMIC DNA]</scope>
    <source>
        <strain evidence="2 3">Map16</strain>
    </source>
</reference>
<feature type="compositionally biased region" description="Pro residues" evidence="1">
    <location>
        <begin position="98"/>
        <end position="111"/>
    </location>
</feature>
<organism evidence="2 3">
    <name type="scientific">Ophiocordyceps camponoti-rufipedis</name>
    <dbReference type="NCBI Taxonomy" id="2004952"/>
    <lineage>
        <taxon>Eukaryota</taxon>
        <taxon>Fungi</taxon>
        <taxon>Dikarya</taxon>
        <taxon>Ascomycota</taxon>
        <taxon>Pezizomycotina</taxon>
        <taxon>Sordariomycetes</taxon>
        <taxon>Hypocreomycetidae</taxon>
        <taxon>Hypocreales</taxon>
        <taxon>Ophiocordycipitaceae</taxon>
        <taxon>Ophiocordyceps</taxon>
    </lineage>
</organism>
<keyword evidence="3" id="KW-1185">Reference proteome</keyword>